<evidence type="ECO:0008006" key="4">
    <source>
        <dbReference type="Google" id="ProtNLM"/>
    </source>
</evidence>
<feature type="region of interest" description="Disordered" evidence="1">
    <location>
        <begin position="295"/>
        <end position="348"/>
    </location>
</feature>
<feature type="compositionally biased region" description="Basic and acidic residues" evidence="1">
    <location>
        <begin position="166"/>
        <end position="210"/>
    </location>
</feature>
<accession>A0A9W9X5G8</accession>
<reference evidence="2" key="1">
    <citation type="submission" date="2022-12" db="EMBL/GenBank/DDBJ databases">
        <authorList>
            <person name="Petersen C."/>
        </authorList>
    </citation>
    <scope>NUCLEOTIDE SEQUENCE</scope>
    <source>
        <strain evidence="2">IBT 30728</strain>
    </source>
</reference>
<dbReference type="AlphaFoldDB" id="A0A9W9X5G8"/>
<protein>
    <recommendedName>
        <fullName evidence="4">Immediate-early protein</fullName>
    </recommendedName>
</protein>
<dbReference type="GeneID" id="81625763"/>
<organism evidence="2 3">
    <name type="scientific">Penicillium diatomitis</name>
    <dbReference type="NCBI Taxonomy" id="2819901"/>
    <lineage>
        <taxon>Eukaryota</taxon>
        <taxon>Fungi</taxon>
        <taxon>Dikarya</taxon>
        <taxon>Ascomycota</taxon>
        <taxon>Pezizomycotina</taxon>
        <taxon>Eurotiomycetes</taxon>
        <taxon>Eurotiomycetidae</taxon>
        <taxon>Eurotiales</taxon>
        <taxon>Aspergillaceae</taxon>
        <taxon>Penicillium</taxon>
    </lineage>
</organism>
<proteinExistence type="predicted"/>
<sequence length="348" mass="38273">MFSSLATAAKGFFTRQDADDVLADRTTASSANTSAMVVATRKGTVASREKENLASNDASQQGKRKAQPVATEKTEDKQSKRRKRNAQELEDESAEDTASERSDEPFMNGGEAEPKKHFRFGSEDAEPSTTATQLEPISSQGDQDDDDSDSDDDAPEAFDNAAALLRIKEQARKQEKAKQQEDQLRKDRRRKLDEIRKLQAKSKPTERTASSEDLLSESTTTLLGDNTEDARRRALPALLPDDILNAEPVARPPTPPADNFGFAIPRRSNKLRFLEKSEKPPKDLQVGDVTIRVLDAPATKQSSKPALPPKASKSGRGTREGWLKQEKSTAHVNGLRRTAGGSTGFKRR</sequence>
<evidence type="ECO:0000313" key="2">
    <source>
        <dbReference type="EMBL" id="KAJ5484116.1"/>
    </source>
</evidence>
<evidence type="ECO:0000313" key="3">
    <source>
        <dbReference type="Proteomes" id="UP001148312"/>
    </source>
</evidence>
<dbReference type="GO" id="GO:0006364">
    <property type="term" value="P:rRNA processing"/>
    <property type="evidence" value="ECO:0007669"/>
    <property type="project" value="InterPro"/>
</dbReference>
<feature type="compositionally biased region" description="Polar residues" evidence="1">
    <location>
        <begin position="127"/>
        <end position="137"/>
    </location>
</feature>
<name>A0A9W9X5G8_9EURO</name>
<feature type="region of interest" description="Disordered" evidence="1">
    <location>
        <begin position="39"/>
        <end position="234"/>
    </location>
</feature>
<gene>
    <name evidence="2" type="ORF">N7539_005912</name>
</gene>
<feature type="compositionally biased region" description="Basic and acidic residues" evidence="1">
    <location>
        <begin position="317"/>
        <end position="329"/>
    </location>
</feature>
<feature type="compositionally biased region" description="Acidic residues" evidence="1">
    <location>
        <begin position="88"/>
        <end position="97"/>
    </location>
</feature>
<reference evidence="2" key="2">
    <citation type="journal article" date="2023" name="IMA Fungus">
        <title>Comparative genomic study of the Penicillium genus elucidates a diverse pangenome and 15 lateral gene transfer events.</title>
        <authorList>
            <person name="Petersen C."/>
            <person name="Sorensen T."/>
            <person name="Nielsen M.R."/>
            <person name="Sondergaard T.E."/>
            <person name="Sorensen J.L."/>
            <person name="Fitzpatrick D.A."/>
            <person name="Frisvad J.C."/>
            <person name="Nielsen K.L."/>
        </authorList>
    </citation>
    <scope>NUCLEOTIDE SEQUENCE</scope>
    <source>
        <strain evidence="2">IBT 30728</strain>
    </source>
</reference>
<keyword evidence="3" id="KW-1185">Reference proteome</keyword>
<dbReference type="EMBL" id="JAPWDQ010000006">
    <property type="protein sequence ID" value="KAJ5484116.1"/>
    <property type="molecule type" value="Genomic_DNA"/>
</dbReference>
<feature type="compositionally biased region" description="Low complexity" evidence="1">
    <location>
        <begin position="211"/>
        <end position="223"/>
    </location>
</feature>
<dbReference type="Pfam" id="PF08297">
    <property type="entry name" value="U3_snoRNA_assoc"/>
    <property type="match status" value="1"/>
</dbReference>
<comment type="caution">
    <text evidence="2">The sequence shown here is derived from an EMBL/GenBank/DDBJ whole genome shotgun (WGS) entry which is preliminary data.</text>
</comment>
<evidence type="ECO:0000256" key="1">
    <source>
        <dbReference type="SAM" id="MobiDB-lite"/>
    </source>
</evidence>
<dbReference type="GO" id="GO:0030515">
    <property type="term" value="F:snoRNA binding"/>
    <property type="evidence" value="ECO:0007669"/>
    <property type="project" value="InterPro"/>
</dbReference>
<feature type="compositionally biased region" description="Acidic residues" evidence="1">
    <location>
        <begin position="142"/>
        <end position="156"/>
    </location>
</feature>
<dbReference type="InterPro" id="IPR013268">
    <property type="entry name" value="UTP16"/>
</dbReference>
<dbReference type="RefSeq" id="XP_056789386.1">
    <property type="nucleotide sequence ID" value="XM_056935514.1"/>
</dbReference>
<dbReference type="Proteomes" id="UP001148312">
    <property type="component" value="Unassembled WGS sequence"/>
</dbReference>